<dbReference type="OrthoDB" id="1470350at2759"/>
<dbReference type="GO" id="GO:0016020">
    <property type="term" value="C:membrane"/>
    <property type="evidence" value="ECO:0007669"/>
    <property type="project" value="UniProtKB-SubCell"/>
</dbReference>
<dbReference type="PANTHER" id="PTHR24282:SF196">
    <property type="entry name" value="CYTOCHROME P450 714C2"/>
    <property type="match status" value="1"/>
</dbReference>
<evidence type="ECO:0000256" key="10">
    <source>
        <dbReference type="ARBA" id="ARBA00023136"/>
    </source>
</evidence>
<evidence type="ECO:0000256" key="5">
    <source>
        <dbReference type="ARBA" id="ARBA00022723"/>
    </source>
</evidence>
<evidence type="ECO:0000256" key="4">
    <source>
        <dbReference type="ARBA" id="ARBA00022692"/>
    </source>
</evidence>
<dbReference type="InterPro" id="IPR017451">
    <property type="entry name" value="F-box-assoc_interact_dom"/>
</dbReference>
<dbReference type="GO" id="GO:0016705">
    <property type="term" value="F:oxidoreductase activity, acting on paired donors, with incorporation or reduction of molecular oxygen"/>
    <property type="evidence" value="ECO:0007669"/>
    <property type="project" value="InterPro"/>
</dbReference>
<dbReference type="InterPro" id="IPR001128">
    <property type="entry name" value="Cyt_P450"/>
</dbReference>
<dbReference type="NCBIfam" id="TIGR01640">
    <property type="entry name" value="F_box_assoc_1"/>
    <property type="match status" value="1"/>
</dbReference>
<dbReference type="GO" id="GO:0004497">
    <property type="term" value="F:monooxygenase activity"/>
    <property type="evidence" value="ECO:0007669"/>
    <property type="project" value="UniProtKB-KW"/>
</dbReference>
<comment type="similarity">
    <text evidence="2">Belongs to the cytochrome P450 family.</text>
</comment>
<evidence type="ECO:0000256" key="3">
    <source>
        <dbReference type="ARBA" id="ARBA00022617"/>
    </source>
</evidence>
<dbReference type="Pfam" id="PF00067">
    <property type="entry name" value="p450"/>
    <property type="match status" value="2"/>
</dbReference>
<comment type="subcellular location">
    <subcellularLocation>
        <location evidence="1">Membrane</location>
        <topology evidence="1">Single-pass membrane protein</topology>
    </subcellularLocation>
</comment>
<accession>A0A2Z6LLZ3</accession>
<evidence type="ECO:0000313" key="12">
    <source>
        <dbReference type="Proteomes" id="UP000242715"/>
    </source>
</evidence>
<dbReference type="GO" id="GO:0020037">
    <property type="term" value="F:heme binding"/>
    <property type="evidence" value="ECO:0007669"/>
    <property type="project" value="InterPro"/>
</dbReference>
<dbReference type="EMBL" id="DF973188">
    <property type="protein sequence ID" value="GAU18604.1"/>
    <property type="molecule type" value="Genomic_DNA"/>
</dbReference>
<keyword evidence="7" id="KW-0560">Oxidoreductase</keyword>
<evidence type="ECO:0000256" key="6">
    <source>
        <dbReference type="ARBA" id="ARBA00022989"/>
    </source>
</evidence>
<keyword evidence="9" id="KW-0503">Monooxygenase</keyword>
<dbReference type="SUPFAM" id="SSF48264">
    <property type="entry name" value="Cytochrome P450"/>
    <property type="match status" value="1"/>
</dbReference>
<gene>
    <name evidence="11" type="ORF">TSUD_124350</name>
</gene>
<evidence type="ECO:0000313" key="11">
    <source>
        <dbReference type="EMBL" id="GAU18604.1"/>
    </source>
</evidence>
<evidence type="ECO:0008006" key="13">
    <source>
        <dbReference type="Google" id="ProtNLM"/>
    </source>
</evidence>
<dbReference type="InterPro" id="IPR036396">
    <property type="entry name" value="Cyt_P450_sf"/>
</dbReference>
<dbReference type="GO" id="GO:0005506">
    <property type="term" value="F:iron ion binding"/>
    <property type="evidence" value="ECO:0007669"/>
    <property type="project" value="InterPro"/>
</dbReference>
<dbReference type="PANTHER" id="PTHR24282">
    <property type="entry name" value="CYTOCHROME P450 FAMILY MEMBER"/>
    <property type="match status" value="1"/>
</dbReference>
<keyword evidence="6" id="KW-1133">Transmembrane helix</keyword>
<keyword evidence="3" id="KW-0349">Heme</keyword>
<sequence>MFSYGNIQTLCVRQLDIVKEMTTCTSFDLGKASFHKKLLGPLLGDGILTSNGTTWAHHRKILAPELYIDKVKGMINIVSESCESLQNLWSSKIEAQNGVADINIDKDLRRFSGNVISRACFGSDYTKGEDIFLKLGALQEIVCSWKNLSSAIPGMRYLPTNTNRKIWKLEKEVKSLILEVVKNRKEKTSFEKDLLQMVIEGFETTAVAATWCLMLLASNHSWQDRARAEVLEICKGKVPDFDMLSKMKQLTMVIHESLRLYPPVPLMSRQVFKDMKFGNIDVPKGTDLWILILTMHTNPDIWGDDAYKFNPERFANGTASAYCSHIAGSCNGLICLTGFRYLPVTPTLYHHREYKYTYWLRLWNPATRAISEKIGCFIDSGGFSFNFGCDNSTGTFKVVASCYIRDQLTCDVRVISFDENVWRNIQSFPVVPFNLSCYGSLEHDAVFFNGTLNWLAIRNDIPYIWYHEDHPEDLTVEQFVIVLLDLGTETYNMYTLPQGFDEVPPERPTVGVLGNCFCLSYSYKETDFIIWQMKRFGIEESWTQFLKINYHDLQLNYCFSNDYFLPLFLSKDGDTLILYGSQERQLFLYNWRDHRVERIGVNVHKTIIDDGTHNNSRWNLADGFVESLTSIC</sequence>
<dbReference type="PRINTS" id="PR00385">
    <property type="entry name" value="P450"/>
</dbReference>
<protein>
    <recommendedName>
        <fullName evidence="13">F-box associated domain-containing protein</fullName>
    </recommendedName>
</protein>
<reference evidence="12" key="1">
    <citation type="journal article" date="2017" name="Front. Plant Sci.">
        <title>Climate Clever Clovers: New Paradigm to Reduce the Environmental Footprint of Ruminants by Breeding Low Methanogenic Forages Utilizing Haplotype Variation.</title>
        <authorList>
            <person name="Kaur P."/>
            <person name="Appels R."/>
            <person name="Bayer P.E."/>
            <person name="Keeble-Gagnere G."/>
            <person name="Wang J."/>
            <person name="Hirakawa H."/>
            <person name="Shirasawa K."/>
            <person name="Vercoe P."/>
            <person name="Stefanova K."/>
            <person name="Durmic Z."/>
            <person name="Nichols P."/>
            <person name="Revell C."/>
            <person name="Isobe S.N."/>
            <person name="Edwards D."/>
            <person name="Erskine W."/>
        </authorList>
    </citation>
    <scope>NUCLEOTIDE SEQUENCE [LARGE SCALE GENOMIC DNA]</scope>
    <source>
        <strain evidence="12">cv. Daliak</strain>
    </source>
</reference>
<dbReference type="Gene3D" id="1.10.630.10">
    <property type="entry name" value="Cytochrome P450"/>
    <property type="match status" value="2"/>
</dbReference>
<keyword evidence="12" id="KW-1185">Reference proteome</keyword>
<evidence type="ECO:0000256" key="8">
    <source>
        <dbReference type="ARBA" id="ARBA00023004"/>
    </source>
</evidence>
<dbReference type="Proteomes" id="UP000242715">
    <property type="component" value="Unassembled WGS sequence"/>
</dbReference>
<evidence type="ECO:0000256" key="2">
    <source>
        <dbReference type="ARBA" id="ARBA00010617"/>
    </source>
</evidence>
<keyword evidence="8" id="KW-0408">Iron</keyword>
<evidence type="ECO:0000256" key="9">
    <source>
        <dbReference type="ARBA" id="ARBA00023033"/>
    </source>
</evidence>
<name>A0A2Z6LLZ3_TRISU</name>
<dbReference type="AlphaFoldDB" id="A0A2Z6LLZ3"/>
<proteinExistence type="inferred from homology"/>
<keyword evidence="4" id="KW-0812">Transmembrane</keyword>
<dbReference type="InterPro" id="IPR050665">
    <property type="entry name" value="Cytochrome_P450_Monooxygen"/>
</dbReference>
<keyword evidence="10" id="KW-0472">Membrane</keyword>
<keyword evidence="5" id="KW-0479">Metal-binding</keyword>
<evidence type="ECO:0000256" key="7">
    <source>
        <dbReference type="ARBA" id="ARBA00023002"/>
    </source>
</evidence>
<evidence type="ECO:0000256" key="1">
    <source>
        <dbReference type="ARBA" id="ARBA00004167"/>
    </source>
</evidence>
<organism evidence="11 12">
    <name type="scientific">Trifolium subterraneum</name>
    <name type="common">Subterranean clover</name>
    <dbReference type="NCBI Taxonomy" id="3900"/>
    <lineage>
        <taxon>Eukaryota</taxon>
        <taxon>Viridiplantae</taxon>
        <taxon>Streptophyta</taxon>
        <taxon>Embryophyta</taxon>
        <taxon>Tracheophyta</taxon>
        <taxon>Spermatophyta</taxon>
        <taxon>Magnoliopsida</taxon>
        <taxon>eudicotyledons</taxon>
        <taxon>Gunneridae</taxon>
        <taxon>Pentapetalae</taxon>
        <taxon>rosids</taxon>
        <taxon>fabids</taxon>
        <taxon>Fabales</taxon>
        <taxon>Fabaceae</taxon>
        <taxon>Papilionoideae</taxon>
        <taxon>50 kb inversion clade</taxon>
        <taxon>NPAAA clade</taxon>
        <taxon>Hologalegina</taxon>
        <taxon>IRL clade</taxon>
        <taxon>Trifolieae</taxon>
        <taxon>Trifolium</taxon>
    </lineage>
</organism>